<dbReference type="CDD" id="cd01276">
    <property type="entry name" value="PKCI_related"/>
    <property type="match status" value="1"/>
</dbReference>
<feature type="domain" description="HIT" evidence="4">
    <location>
        <begin position="5"/>
        <end position="113"/>
    </location>
</feature>
<protein>
    <submittedName>
        <fullName evidence="5">Histidine triad nucleotide-binding protein</fullName>
    </submittedName>
</protein>
<dbReference type="Gene3D" id="3.30.428.10">
    <property type="entry name" value="HIT-like"/>
    <property type="match status" value="1"/>
</dbReference>
<dbReference type="AlphaFoldDB" id="A0A2S5TDJ7"/>
<evidence type="ECO:0000313" key="6">
    <source>
        <dbReference type="Proteomes" id="UP000238220"/>
    </source>
</evidence>
<dbReference type="InterPro" id="IPR001310">
    <property type="entry name" value="Histidine_triad_HIT"/>
</dbReference>
<gene>
    <name evidence="5" type="ORF">C3942_15965</name>
</gene>
<dbReference type="PROSITE" id="PS51084">
    <property type="entry name" value="HIT_2"/>
    <property type="match status" value="1"/>
</dbReference>
<dbReference type="GO" id="GO:0003824">
    <property type="term" value="F:catalytic activity"/>
    <property type="evidence" value="ECO:0007669"/>
    <property type="project" value="InterPro"/>
</dbReference>
<dbReference type="InterPro" id="IPR011146">
    <property type="entry name" value="HIT-like"/>
</dbReference>
<name>A0A2S5TDJ7_9GAMM</name>
<accession>A0A2S5TDJ7</accession>
<evidence type="ECO:0000259" key="4">
    <source>
        <dbReference type="PROSITE" id="PS51084"/>
    </source>
</evidence>
<dbReference type="Pfam" id="PF01230">
    <property type="entry name" value="HIT"/>
    <property type="match status" value="1"/>
</dbReference>
<feature type="active site" description="Tele-AMP-histidine intermediate" evidence="1">
    <location>
        <position position="99"/>
    </location>
</feature>
<evidence type="ECO:0000256" key="1">
    <source>
        <dbReference type="PIRSR" id="PIRSR601310-1"/>
    </source>
</evidence>
<keyword evidence="6" id="KW-1185">Reference proteome</keyword>
<dbReference type="InterPro" id="IPR036265">
    <property type="entry name" value="HIT-like_sf"/>
</dbReference>
<dbReference type="OrthoDB" id="9784774at2"/>
<reference evidence="5 6" key="1">
    <citation type="submission" date="2018-02" db="EMBL/GenBank/DDBJ databases">
        <title>Genome sequencing of Solimonas sp. HR-BB.</title>
        <authorList>
            <person name="Lee Y."/>
            <person name="Jeon C.O."/>
        </authorList>
    </citation>
    <scope>NUCLEOTIDE SEQUENCE [LARGE SCALE GENOMIC DNA]</scope>
    <source>
        <strain evidence="5 6">HR-BB</strain>
    </source>
</reference>
<dbReference type="InterPro" id="IPR019808">
    <property type="entry name" value="Histidine_triad_CS"/>
</dbReference>
<dbReference type="SUPFAM" id="SSF54197">
    <property type="entry name" value="HIT-like"/>
    <property type="match status" value="1"/>
</dbReference>
<proteinExistence type="predicted"/>
<dbReference type="RefSeq" id="WP_104231362.1">
    <property type="nucleotide sequence ID" value="NZ_PSNW01000009.1"/>
</dbReference>
<comment type="caution">
    <text evidence="5">The sequence shown here is derived from an EMBL/GenBank/DDBJ whole genome shotgun (WGS) entry which is preliminary data.</text>
</comment>
<evidence type="ECO:0000256" key="3">
    <source>
        <dbReference type="PROSITE-ProRule" id="PRU00464"/>
    </source>
</evidence>
<dbReference type="PRINTS" id="PR00332">
    <property type="entry name" value="HISTRIAD"/>
</dbReference>
<sequence length="113" mass="12178">MAKTLFEKIIDREIPATIVHEDESCVAIQDINPGAPMHLLLIPRKPIPRLCDAGPEDQALLGHLMLAAGKIAAAHGYGEAFRLVVNNGAEAGQSVFHLHLHLIGGRPLKWPPG</sequence>
<dbReference type="FunFam" id="3.30.428.10:FF:000005">
    <property type="entry name" value="Histidine triad nucleotide-binding protein 1"/>
    <property type="match status" value="1"/>
</dbReference>
<dbReference type="PANTHER" id="PTHR23089">
    <property type="entry name" value="HISTIDINE TRIAD HIT PROTEIN"/>
    <property type="match status" value="1"/>
</dbReference>
<feature type="short sequence motif" description="Histidine triad motif" evidence="2 3">
    <location>
        <begin position="97"/>
        <end position="101"/>
    </location>
</feature>
<organism evidence="5 6">
    <name type="scientific">Solimonas fluminis</name>
    <dbReference type="NCBI Taxonomy" id="2086571"/>
    <lineage>
        <taxon>Bacteria</taxon>
        <taxon>Pseudomonadati</taxon>
        <taxon>Pseudomonadota</taxon>
        <taxon>Gammaproteobacteria</taxon>
        <taxon>Nevskiales</taxon>
        <taxon>Nevskiaceae</taxon>
        <taxon>Solimonas</taxon>
    </lineage>
</organism>
<dbReference type="PROSITE" id="PS00892">
    <property type="entry name" value="HIT_1"/>
    <property type="match status" value="1"/>
</dbReference>
<evidence type="ECO:0000256" key="2">
    <source>
        <dbReference type="PIRSR" id="PIRSR601310-3"/>
    </source>
</evidence>
<dbReference type="Proteomes" id="UP000238220">
    <property type="component" value="Unassembled WGS sequence"/>
</dbReference>
<dbReference type="EMBL" id="PSNW01000009">
    <property type="protein sequence ID" value="PPE72918.1"/>
    <property type="molecule type" value="Genomic_DNA"/>
</dbReference>
<evidence type="ECO:0000313" key="5">
    <source>
        <dbReference type="EMBL" id="PPE72918.1"/>
    </source>
</evidence>